<proteinExistence type="predicted"/>
<evidence type="ECO:0000313" key="8">
    <source>
        <dbReference type="EMBL" id="MCF3945645.1"/>
    </source>
</evidence>
<feature type="transmembrane region" description="Helical" evidence="6">
    <location>
        <begin position="57"/>
        <end position="76"/>
    </location>
</feature>
<dbReference type="InterPro" id="IPR052218">
    <property type="entry name" value="Preflagellin_Peptidase"/>
</dbReference>
<dbReference type="GO" id="GO:0004190">
    <property type="term" value="F:aspartic-type endopeptidase activity"/>
    <property type="evidence" value="ECO:0007669"/>
    <property type="project" value="UniProtKB-EC"/>
</dbReference>
<evidence type="ECO:0000256" key="4">
    <source>
        <dbReference type="ARBA" id="ARBA00022989"/>
    </source>
</evidence>
<dbReference type="EC" id="3.4.23.43" evidence="8"/>
<dbReference type="Gene3D" id="1.20.120.1220">
    <property type="match status" value="1"/>
</dbReference>
<evidence type="ECO:0000256" key="1">
    <source>
        <dbReference type="ARBA" id="ARBA00004651"/>
    </source>
</evidence>
<keyword evidence="3 6" id="KW-0812">Transmembrane</keyword>
<protein>
    <submittedName>
        <fullName evidence="8">Prepilin peptidase</fullName>
        <ecNumber evidence="8">3.4.23.43</ecNumber>
    </submittedName>
</protein>
<dbReference type="InterPro" id="IPR000045">
    <property type="entry name" value="Prepilin_IV_endopep_pep"/>
</dbReference>
<comment type="subcellular location">
    <subcellularLocation>
        <location evidence="1">Cell membrane</location>
        <topology evidence="1">Multi-pass membrane protein</topology>
    </subcellularLocation>
</comment>
<organism evidence="8 9">
    <name type="scientific">Acidiphilium iwatense</name>
    <dbReference type="NCBI Taxonomy" id="768198"/>
    <lineage>
        <taxon>Bacteria</taxon>
        <taxon>Pseudomonadati</taxon>
        <taxon>Pseudomonadota</taxon>
        <taxon>Alphaproteobacteria</taxon>
        <taxon>Acetobacterales</taxon>
        <taxon>Acidocellaceae</taxon>
        <taxon>Acidiphilium</taxon>
    </lineage>
</organism>
<reference evidence="8 9" key="1">
    <citation type="submission" date="2022-01" db="EMBL/GenBank/DDBJ databases">
        <authorList>
            <person name="Won M."/>
            <person name="Kim S.-J."/>
            <person name="Kwon S.-W."/>
        </authorList>
    </citation>
    <scope>NUCLEOTIDE SEQUENCE [LARGE SCALE GENOMIC DNA]</scope>
    <source>
        <strain evidence="8 9">KCTC 23505</strain>
    </source>
</reference>
<name>A0ABS9DSE8_9PROT</name>
<dbReference type="RefSeq" id="WP_235702882.1">
    <property type="nucleotide sequence ID" value="NZ_JAKGBZ010000003.1"/>
</dbReference>
<feature type="domain" description="Prepilin type IV endopeptidase peptidase" evidence="7">
    <location>
        <begin position="14"/>
        <end position="114"/>
    </location>
</feature>
<evidence type="ECO:0000256" key="5">
    <source>
        <dbReference type="ARBA" id="ARBA00023136"/>
    </source>
</evidence>
<feature type="transmembrane region" description="Helical" evidence="6">
    <location>
        <begin position="96"/>
        <end position="119"/>
    </location>
</feature>
<feature type="transmembrane region" description="Helical" evidence="6">
    <location>
        <begin position="153"/>
        <end position="171"/>
    </location>
</feature>
<keyword evidence="9" id="KW-1185">Reference proteome</keyword>
<keyword evidence="4 6" id="KW-1133">Transmembrane helix</keyword>
<evidence type="ECO:0000256" key="6">
    <source>
        <dbReference type="SAM" id="Phobius"/>
    </source>
</evidence>
<keyword evidence="5 6" id="KW-0472">Membrane</keyword>
<evidence type="ECO:0000256" key="2">
    <source>
        <dbReference type="ARBA" id="ARBA00022475"/>
    </source>
</evidence>
<sequence>MTTHIVMLVWSGAITLCLFGAALSDIATRSIPDHLSLIVAALAVPVRLIDRNLLAGLIVAAVVFVALTLAWTLRALGGGDVKLWSACSLLVPPAWVAQVAFSLRVLLIGGFVAMAYLALRRFARSSRPVAPGDRLFRRLSLIESWRARRGGSIPYGVAISLAALLTLWPRAHG</sequence>
<evidence type="ECO:0000259" key="7">
    <source>
        <dbReference type="Pfam" id="PF01478"/>
    </source>
</evidence>
<evidence type="ECO:0000256" key="3">
    <source>
        <dbReference type="ARBA" id="ARBA00022692"/>
    </source>
</evidence>
<dbReference type="PANTHER" id="PTHR36506:SF1">
    <property type="entry name" value="PREFLAGELLIN PEPTIDASE"/>
    <property type="match status" value="1"/>
</dbReference>
<gene>
    <name evidence="8" type="ORF">L2A60_02965</name>
</gene>
<accession>A0ABS9DSE8</accession>
<dbReference type="PANTHER" id="PTHR36506">
    <property type="entry name" value="PREFLAGELLIN PEPTIDASE"/>
    <property type="match status" value="1"/>
</dbReference>
<dbReference type="EMBL" id="JAKGBZ010000003">
    <property type="protein sequence ID" value="MCF3945645.1"/>
    <property type="molecule type" value="Genomic_DNA"/>
</dbReference>
<comment type="caution">
    <text evidence="8">The sequence shown here is derived from an EMBL/GenBank/DDBJ whole genome shotgun (WGS) entry which is preliminary data.</text>
</comment>
<dbReference type="Pfam" id="PF01478">
    <property type="entry name" value="Peptidase_A24"/>
    <property type="match status" value="1"/>
</dbReference>
<keyword evidence="2" id="KW-1003">Cell membrane</keyword>
<evidence type="ECO:0000313" key="9">
    <source>
        <dbReference type="Proteomes" id="UP001521209"/>
    </source>
</evidence>
<keyword evidence="8" id="KW-0378">Hydrolase</keyword>
<dbReference type="Proteomes" id="UP001521209">
    <property type="component" value="Unassembled WGS sequence"/>
</dbReference>